<dbReference type="InterPro" id="IPR036890">
    <property type="entry name" value="HATPase_C_sf"/>
</dbReference>
<dbReference type="InterPro" id="IPR050398">
    <property type="entry name" value="HssS/ArlS-like"/>
</dbReference>
<evidence type="ECO:0000256" key="5">
    <source>
        <dbReference type="ARBA" id="ARBA00022553"/>
    </source>
</evidence>
<reference evidence="16" key="1">
    <citation type="submission" date="2020-10" db="EMBL/GenBank/DDBJ databases">
        <authorList>
            <person name="Gilroy R."/>
        </authorList>
    </citation>
    <scope>NUCLEOTIDE SEQUENCE</scope>
    <source>
        <strain evidence="16">CHK187-14744</strain>
    </source>
</reference>
<keyword evidence="4" id="KW-1003">Cell membrane</keyword>
<keyword evidence="12" id="KW-0902">Two-component regulatory system</keyword>
<keyword evidence="13 14" id="KW-0472">Membrane</keyword>
<evidence type="ECO:0000256" key="2">
    <source>
        <dbReference type="ARBA" id="ARBA00004651"/>
    </source>
</evidence>
<dbReference type="SUPFAM" id="SSF47384">
    <property type="entry name" value="Homodimeric domain of signal transducing histidine kinase"/>
    <property type="match status" value="1"/>
</dbReference>
<dbReference type="PANTHER" id="PTHR45528:SF1">
    <property type="entry name" value="SENSOR HISTIDINE KINASE CPXA"/>
    <property type="match status" value="1"/>
</dbReference>
<comment type="catalytic activity">
    <reaction evidence="1">
        <text>ATP + protein L-histidine = ADP + protein N-phospho-L-histidine.</text>
        <dbReference type="EC" id="2.7.13.3"/>
    </reaction>
</comment>
<evidence type="ECO:0000256" key="12">
    <source>
        <dbReference type="ARBA" id="ARBA00023012"/>
    </source>
</evidence>
<name>A0A9D1KWP9_9FIRM</name>
<dbReference type="Pfam" id="PF02518">
    <property type="entry name" value="HATPase_c"/>
    <property type="match status" value="1"/>
</dbReference>
<dbReference type="Pfam" id="PF00512">
    <property type="entry name" value="HisKA"/>
    <property type="match status" value="1"/>
</dbReference>
<evidence type="ECO:0000259" key="15">
    <source>
        <dbReference type="PROSITE" id="PS50109"/>
    </source>
</evidence>
<dbReference type="InterPro" id="IPR005467">
    <property type="entry name" value="His_kinase_dom"/>
</dbReference>
<evidence type="ECO:0000256" key="1">
    <source>
        <dbReference type="ARBA" id="ARBA00000085"/>
    </source>
</evidence>
<organism evidence="16 17">
    <name type="scientific">Candidatus Onthocola gallistercoris</name>
    <dbReference type="NCBI Taxonomy" id="2840876"/>
    <lineage>
        <taxon>Bacteria</taxon>
        <taxon>Bacillati</taxon>
        <taxon>Bacillota</taxon>
        <taxon>Bacilli</taxon>
        <taxon>Candidatus Onthocola</taxon>
    </lineage>
</organism>
<dbReference type="CDD" id="cd00075">
    <property type="entry name" value="HATPase"/>
    <property type="match status" value="1"/>
</dbReference>
<feature type="transmembrane region" description="Helical" evidence="14">
    <location>
        <begin position="217"/>
        <end position="237"/>
    </location>
</feature>
<dbReference type="GO" id="GO:0005886">
    <property type="term" value="C:plasma membrane"/>
    <property type="evidence" value="ECO:0007669"/>
    <property type="project" value="UniProtKB-SubCell"/>
</dbReference>
<feature type="domain" description="Histidine kinase" evidence="15">
    <location>
        <begin position="305"/>
        <end position="501"/>
    </location>
</feature>
<dbReference type="InterPro" id="IPR004358">
    <property type="entry name" value="Sig_transdc_His_kin-like_C"/>
</dbReference>
<evidence type="ECO:0000256" key="6">
    <source>
        <dbReference type="ARBA" id="ARBA00022679"/>
    </source>
</evidence>
<evidence type="ECO:0000256" key="7">
    <source>
        <dbReference type="ARBA" id="ARBA00022692"/>
    </source>
</evidence>
<comment type="subcellular location">
    <subcellularLocation>
        <location evidence="2">Cell membrane</location>
        <topology evidence="2">Multi-pass membrane protein</topology>
    </subcellularLocation>
</comment>
<evidence type="ECO:0000256" key="10">
    <source>
        <dbReference type="ARBA" id="ARBA00022840"/>
    </source>
</evidence>
<dbReference type="GO" id="GO:0005524">
    <property type="term" value="F:ATP binding"/>
    <property type="evidence" value="ECO:0007669"/>
    <property type="project" value="UniProtKB-KW"/>
</dbReference>
<dbReference type="Gene3D" id="3.30.565.10">
    <property type="entry name" value="Histidine kinase-like ATPase, C-terminal domain"/>
    <property type="match status" value="1"/>
</dbReference>
<gene>
    <name evidence="16" type="ORF">IAB63_05110</name>
</gene>
<dbReference type="PANTHER" id="PTHR45528">
    <property type="entry name" value="SENSOR HISTIDINE KINASE CPXA"/>
    <property type="match status" value="1"/>
</dbReference>
<dbReference type="SMART" id="SM00387">
    <property type="entry name" value="HATPase_c"/>
    <property type="match status" value="1"/>
</dbReference>
<evidence type="ECO:0000256" key="8">
    <source>
        <dbReference type="ARBA" id="ARBA00022741"/>
    </source>
</evidence>
<dbReference type="PROSITE" id="PS50109">
    <property type="entry name" value="HIS_KIN"/>
    <property type="match status" value="1"/>
</dbReference>
<dbReference type="AlphaFoldDB" id="A0A9D1KWP9"/>
<dbReference type="Gene3D" id="1.10.287.130">
    <property type="match status" value="1"/>
</dbReference>
<keyword evidence="10" id="KW-0067">ATP-binding</keyword>
<evidence type="ECO:0000256" key="14">
    <source>
        <dbReference type="SAM" id="Phobius"/>
    </source>
</evidence>
<protein>
    <recommendedName>
        <fullName evidence="3">histidine kinase</fullName>
        <ecNumber evidence="3">2.7.13.3</ecNumber>
    </recommendedName>
</protein>
<feature type="transmembrane region" description="Helical" evidence="14">
    <location>
        <begin position="12"/>
        <end position="32"/>
    </location>
</feature>
<evidence type="ECO:0000256" key="9">
    <source>
        <dbReference type="ARBA" id="ARBA00022777"/>
    </source>
</evidence>
<dbReference type="InterPro" id="IPR036097">
    <property type="entry name" value="HisK_dim/P_sf"/>
</dbReference>
<evidence type="ECO:0000313" key="16">
    <source>
        <dbReference type="EMBL" id="HIU02613.1"/>
    </source>
</evidence>
<dbReference type="InterPro" id="IPR003594">
    <property type="entry name" value="HATPase_dom"/>
</dbReference>
<dbReference type="Proteomes" id="UP000824164">
    <property type="component" value="Unassembled WGS sequence"/>
</dbReference>
<keyword evidence="11 14" id="KW-1133">Transmembrane helix</keyword>
<dbReference type="CDD" id="cd00082">
    <property type="entry name" value="HisKA"/>
    <property type="match status" value="1"/>
</dbReference>
<dbReference type="SUPFAM" id="SSF55874">
    <property type="entry name" value="ATPase domain of HSP90 chaperone/DNA topoisomerase II/histidine kinase"/>
    <property type="match status" value="1"/>
</dbReference>
<keyword evidence="5" id="KW-0597">Phosphoprotein</keyword>
<evidence type="ECO:0000256" key="13">
    <source>
        <dbReference type="ARBA" id="ARBA00023136"/>
    </source>
</evidence>
<dbReference type="EMBL" id="DVLT01000036">
    <property type="protein sequence ID" value="HIU02613.1"/>
    <property type="molecule type" value="Genomic_DNA"/>
</dbReference>
<keyword evidence="6" id="KW-0808">Transferase</keyword>
<keyword evidence="7 14" id="KW-0812">Transmembrane</keyword>
<dbReference type="SMART" id="SM00388">
    <property type="entry name" value="HisKA"/>
    <property type="match status" value="1"/>
</dbReference>
<evidence type="ECO:0000256" key="11">
    <source>
        <dbReference type="ARBA" id="ARBA00022989"/>
    </source>
</evidence>
<dbReference type="InterPro" id="IPR003661">
    <property type="entry name" value="HisK_dim/P_dom"/>
</dbReference>
<keyword evidence="9 16" id="KW-0418">Kinase</keyword>
<evidence type="ECO:0000256" key="4">
    <source>
        <dbReference type="ARBA" id="ARBA00022475"/>
    </source>
</evidence>
<dbReference type="PRINTS" id="PR00344">
    <property type="entry name" value="BCTRLSENSOR"/>
</dbReference>
<evidence type="ECO:0000313" key="17">
    <source>
        <dbReference type="Proteomes" id="UP000824164"/>
    </source>
</evidence>
<sequence length="523" mass="59715">MRKSLILTCAWYLLIYSLILFLVYNTVSYFIYNRLNTAFPSMDNLLEYEDELSAETFSEIPLSHSSQCGFIVFDGDGRTVYATSRELSENINARDTELIPDYYGAVFYSVFKKINTAGQVYYYVYLNMMDEDTDTAQMVGSCMLDETYRIVSGDNLFGKDQLTKKEFGLLQGQYDENQDIEKYDYQTDEGEDRTVVLVSLQMNMENYDKMVNNANRLWIVAVPTVILIAAIEIVLIIRKIRQSIQPLNAAIESYRGQDHFQVEKESIPMEFQPTVDRFSELVSRLSAMQAEKEETYQENQRIIADISHDLKTPLTVIQGYSKALMEGRVPEEKREKYLETICSRAELAAGLLDSLFEYVKMDHPGYEPDRKEMDLGEFIREILAEKYSEMENRGFHMEVDIQESPVLFMADAKLFRRLLENLLGNGVKYNPPGTTIYVSLEEKGKQIVLTVADDGVGIPDSIGRQVFDPFITGSAARTSGEGTGLGLSIVKKIVELHGGTICLVQPPRKPFHTEFQMKWGRKG</sequence>
<proteinExistence type="predicted"/>
<accession>A0A9D1KWP9</accession>
<comment type="caution">
    <text evidence="16">The sequence shown here is derived from an EMBL/GenBank/DDBJ whole genome shotgun (WGS) entry which is preliminary data.</text>
</comment>
<keyword evidence="8" id="KW-0547">Nucleotide-binding</keyword>
<dbReference type="EC" id="2.7.13.3" evidence="3"/>
<reference evidence="16" key="2">
    <citation type="journal article" date="2021" name="PeerJ">
        <title>Extensive microbial diversity within the chicken gut microbiome revealed by metagenomics and culture.</title>
        <authorList>
            <person name="Gilroy R."/>
            <person name="Ravi A."/>
            <person name="Getino M."/>
            <person name="Pursley I."/>
            <person name="Horton D.L."/>
            <person name="Alikhan N.F."/>
            <person name="Baker D."/>
            <person name="Gharbi K."/>
            <person name="Hall N."/>
            <person name="Watson M."/>
            <person name="Adriaenssens E.M."/>
            <person name="Foster-Nyarko E."/>
            <person name="Jarju S."/>
            <person name="Secka A."/>
            <person name="Antonio M."/>
            <person name="Oren A."/>
            <person name="Chaudhuri R.R."/>
            <person name="La Ragione R."/>
            <person name="Hildebrand F."/>
            <person name="Pallen M.J."/>
        </authorList>
    </citation>
    <scope>NUCLEOTIDE SEQUENCE</scope>
    <source>
        <strain evidence="16">CHK187-14744</strain>
    </source>
</reference>
<evidence type="ECO:0000256" key="3">
    <source>
        <dbReference type="ARBA" id="ARBA00012438"/>
    </source>
</evidence>
<dbReference type="GO" id="GO:0000155">
    <property type="term" value="F:phosphorelay sensor kinase activity"/>
    <property type="evidence" value="ECO:0007669"/>
    <property type="project" value="InterPro"/>
</dbReference>